<dbReference type="Proteomes" id="UP000025227">
    <property type="component" value="Unplaced"/>
</dbReference>
<organism evidence="4 5">
    <name type="scientific">Haemonchus contortus</name>
    <name type="common">Barber pole worm</name>
    <dbReference type="NCBI Taxonomy" id="6289"/>
    <lineage>
        <taxon>Eukaryota</taxon>
        <taxon>Metazoa</taxon>
        <taxon>Ecdysozoa</taxon>
        <taxon>Nematoda</taxon>
        <taxon>Chromadorea</taxon>
        <taxon>Rhabditida</taxon>
        <taxon>Rhabditina</taxon>
        <taxon>Rhabditomorpha</taxon>
        <taxon>Strongyloidea</taxon>
        <taxon>Trichostrongylidae</taxon>
        <taxon>Haemonchus</taxon>
    </lineage>
</organism>
<reference evidence="5" key="1">
    <citation type="submission" date="2020-12" db="UniProtKB">
        <authorList>
            <consortium name="WormBaseParasite"/>
        </authorList>
    </citation>
    <scope>IDENTIFICATION</scope>
    <source>
        <strain evidence="5">MHco3</strain>
    </source>
</reference>
<dbReference type="PANTHER" id="PTHR47966">
    <property type="entry name" value="BETA-SITE APP-CLEAVING ENZYME, ISOFORM A-RELATED"/>
    <property type="match status" value="1"/>
</dbReference>
<proteinExistence type="inferred from homology"/>
<keyword evidence="2" id="KW-1015">Disulfide bond</keyword>
<feature type="domain" description="Peptidase A1" evidence="3">
    <location>
        <begin position="31"/>
        <end position="379"/>
    </location>
</feature>
<dbReference type="InterPro" id="IPR033121">
    <property type="entry name" value="PEPTIDASE_A1"/>
</dbReference>
<dbReference type="AlphaFoldDB" id="A0A7I4YXB3"/>
<dbReference type="Gene3D" id="2.40.70.10">
    <property type="entry name" value="Acid Proteases"/>
    <property type="match status" value="2"/>
</dbReference>
<dbReference type="GO" id="GO:0006508">
    <property type="term" value="P:proteolysis"/>
    <property type="evidence" value="ECO:0007669"/>
    <property type="project" value="InterPro"/>
</dbReference>
<dbReference type="InterPro" id="IPR021109">
    <property type="entry name" value="Peptidase_aspartic_dom_sf"/>
</dbReference>
<dbReference type="WBParaSite" id="HCON_00156390-00001">
    <property type="protein sequence ID" value="HCON_00156390-00001"/>
    <property type="gene ID" value="HCON_00156390"/>
</dbReference>
<sequence length="382" mass="41255">MIVLFAILATALADVHQMQLTQIGSYDSVQYVADVSIGTPEQDFKVVVSTASANFYVSDGLCKISGNDDEGCKGDSRCDRGLICRIFCPKRACCEKKNSTSVCNGKNFFNPTASKTYEKVDGKFIERWPADAEGVVGKDTVRLGANGPKKFVIPGTVFGQAAKFRSTFSDNNVDGVLGLGFPANAAGRITPPVNRAIDLHLLDEPLFTVYMKAANGKEDGDGGLVTYGAVDTTHCGQILAYEPLTSKTHWQFAITSVTSGKYHSTAKWLARSDTTNPFIEMPAPEAAAIANAHGAKWDNDLGHYVIDCKTKASMELAIGQRKYTIEAKNFVLSAPDGRCVLALKPLATMTFGYVMSLGVPFHRQFCTVHDFGQGRIGFADSL</sequence>
<evidence type="ECO:0000313" key="4">
    <source>
        <dbReference type="Proteomes" id="UP000025227"/>
    </source>
</evidence>
<protein>
    <submittedName>
        <fullName evidence="5">Peptidase A1 domain-containing protein</fullName>
    </submittedName>
</protein>
<evidence type="ECO:0000256" key="1">
    <source>
        <dbReference type="ARBA" id="ARBA00007447"/>
    </source>
</evidence>
<dbReference type="CDD" id="cd05471">
    <property type="entry name" value="pepsin_like"/>
    <property type="match status" value="1"/>
</dbReference>
<dbReference type="PRINTS" id="PR00792">
    <property type="entry name" value="PEPSIN"/>
</dbReference>
<feature type="disulfide bond" evidence="2">
    <location>
        <begin position="62"/>
        <end position="103"/>
    </location>
</feature>
<comment type="similarity">
    <text evidence="1">Belongs to the peptidase A1 family.</text>
</comment>
<dbReference type="GO" id="GO:0005764">
    <property type="term" value="C:lysosome"/>
    <property type="evidence" value="ECO:0007669"/>
    <property type="project" value="TreeGrafter"/>
</dbReference>
<dbReference type="OrthoDB" id="5857669at2759"/>
<dbReference type="Pfam" id="PF00026">
    <property type="entry name" value="Asp"/>
    <property type="match status" value="1"/>
</dbReference>
<evidence type="ECO:0000259" key="3">
    <source>
        <dbReference type="PROSITE" id="PS51767"/>
    </source>
</evidence>
<dbReference type="PANTHER" id="PTHR47966:SF45">
    <property type="entry name" value="PEPTIDASE A1 DOMAIN-CONTAINING PROTEIN"/>
    <property type="match status" value="1"/>
</dbReference>
<dbReference type="PROSITE" id="PS51767">
    <property type="entry name" value="PEPTIDASE_A1"/>
    <property type="match status" value="1"/>
</dbReference>
<dbReference type="InterPro" id="IPR001461">
    <property type="entry name" value="Aspartic_peptidase_A1"/>
</dbReference>
<accession>A0A7I4YXB3</accession>
<dbReference type="InterPro" id="IPR034164">
    <property type="entry name" value="Pepsin-like_dom"/>
</dbReference>
<evidence type="ECO:0000313" key="5">
    <source>
        <dbReference type="WBParaSite" id="HCON_00156390-00001"/>
    </source>
</evidence>
<name>A0A7I4YXB3_HAECO</name>
<keyword evidence="4" id="KW-1185">Reference proteome</keyword>
<dbReference type="GO" id="GO:0004190">
    <property type="term" value="F:aspartic-type endopeptidase activity"/>
    <property type="evidence" value="ECO:0007669"/>
    <property type="project" value="InterPro"/>
</dbReference>
<dbReference type="SUPFAM" id="SSF50630">
    <property type="entry name" value="Acid proteases"/>
    <property type="match status" value="1"/>
</dbReference>
<dbReference type="OMA" id="TIYMERV"/>
<evidence type="ECO:0000256" key="2">
    <source>
        <dbReference type="PIRSR" id="PIRSR601461-2"/>
    </source>
</evidence>